<dbReference type="InterPro" id="IPR016181">
    <property type="entry name" value="Acyl_CoA_acyltransferase"/>
</dbReference>
<gene>
    <name evidence="15" type="primary">aat</name>
    <name evidence="16" type="ORF">LZ24_02397</name>
</gene>
<dbReference type="Gene3D" id="3.30.70.3550">
    <property type="entry name" value="Leucyl/phenylalanyl-tRNA-protein transferase, N-terminal domain"/>
    <property type="match status" value="1"/>
</dbReference>
<proteinExistence type="inferred from homology"/>
<dbReference type="OrthoDB" id="9790282at2"/>
<dbReference type="GO" id="GO:0008914">
    <property type="term" value="F:leucyl-tRNA--protein transferase activity"/>
    <property type="evidence" value="ECO:0007669"/>
    <property type="project" value="UniProtKB-UniRule"/>
</dbReference>
<dbReference type="Pfam" id="PF03588">
    <property type="entry name" value="Leu_Phe_trans"/>
    <property type="match status" value="1"/>
</dbReference>
<keyword evidence="4 15" id="KW-0012">Acyltransferase</keyword>
<evidence type="ECO:0000256" key="15">
    <source>
        <dbReference type="HAMAP-Rule" id="MF_00688"/>
    </source>
</evidence>
<evidence type="ECO:0000313" key="17">
    <source>
        <dbReference type="Proteomes" id="UP000318307"/>
    </source>
</evidence>
<evidence type="ECO:0000256" key="13">
    <source>
        <dbReference type="ARBA" id="ARBA00077165"/>
    </source>
</evidence>
<evidence type="ECO:0000256" key="2">
    <source>
        <dbReference type="ARBA" id="ARBA00022490"/>
    </source>
</evidence>
<dbReference type="GO" id="GO:0005737">
    <property type="term" value="C:cytoplasm"/>
    <property type="evidence" value="ECO:0007669"/>
    <property type="project" value="UniProtKB-SubCell"/>
</dbReference>
<comment type="caution">
    <text evidence="16">The sequence shown here is derived from an EMBL/GenBank/DDBJ whole genome shotgun (WGS) entry which is preliminary data.</text>
</comment>
<evidence type="ECO:0000256" key="6">
    <source>
        <dbReference type="ARBA" id="ARBA00050652"/>
    </source>
</evidence>
<dbReference type="Gene3D" id="3.40.630.70">
    <property type="entry name" value="Leucyl/phenylalanyl-tRNA-protein transferase, C-terminal domain"/>
    <property type="match status" value="1"/>
</dbReference>
<dbReference type="InterPro" id="IPR042221">
    <property type="entry name" value="Leu/Phe-tRNA_Trfase_N"/>
</dbReference>
<sequence length="239" mass="27312">MPVFRLDRSLQFPPVEFADKSGLLAVGGDLSLPRLLLAYKEGIFPWYGEDDPILWWSPEPRLVLFPDALHVSKSLDKRLRRKDFSVTMDRDFAGVLKACATIRTEQGEETWLLPEMIRAYQKLHEAGYAHSVETRDREGQLCGGLYGVSLGRVFFGESMFARVSDASKVALVHLVRQLDAWGFDLIDCQVQTDHLMRMGAVTMGRRRFLSILKESLKHPTLKGPWRPDLEPDSMHRKRA</sequence>
<evidence type="ECO:0000256" key="3">
    <source>
        <dbReference type="ARBA" id="ARBA00022679"/>
    </source>
</evidence>
<evidence type="ECO:0000256" key="7">
    <source>
        <dbReference type="ARBA" id="ARBA00051538"/>
    </source>
</evidence>
<keyword evidence="3 15" id="KW-0808">Transferase</keyword>
<evidence type="ECO:0000256" key="12">
    <source>
        <dbReference type="ARBA" id="ARBA00077136"/>
    </source>
</evidence>
<comment type="catalytic activity">
    <reaction evidence="5 15">
        <text>L-phenylalanyl-tRNA(Phe) + an N-terminal L-alpha-aminoacyl-[protein] = an N-terminal L-phenylalanyl-L-alpha-aminoacyl-[protein] + tRNA(Phe)</text>
        <dbReference type="Rhea" id="RHEA:43632"/>
        <dbReference type="Rhea" id="RHEA-COMP:9668"/>
        <dbReference type="Rhea" id="RHEA-COMP:9699"/>
        <dbReference type="Rhea" id="RHEA-COMP:10636"/>
        <dbReference type="Rhea" id="RHEA-COMP:10637"/>
        <dbReference type="ChEBI" id="CHEBI:78442"/>
        <dbReference type="ChEBI" id="CHEBI:78531"/>
        <dbReference type="ChEBI" id="CHEBI:78597"/>
        <dbReference type="ChEBI" id="CHEBI:83561"/>
        <dbReference type="EC" id="2.3.2.6"/>
    </reaction>
</comment>
<comment type="catalytic activity">
    <reaction evidence="6 15">
        <text>N-terminal L-arginyl-[protein] + L-leucyl-tRNA(Leu) = N-terminal L-leucyl-L-arginyl-[protein] + tRNA(Leu) + H(+)</text>
        <dbReference type="Rhea" id="RHEA:50416"/>
        <dbReference type="Rhea" id="RHEA-COMP:9613"/>
        <dbReference type="Rhea" id="RHEA-COMP:9622"/>
        <dbReference type="Rhea" id="RHEA-COMP:12672"/>
        <dbReference type="Rhea" id="RHEA-COMP:12673"/>
        <dbReference type="ChEBI" id="CHEBI:15378"/>
        <dbReference type="ChEBI" id="CHEBI:64719"/>
        <dbReference type="ChEBI" id="CHEBI:78442"/>
        <dbReference type="ChEBI" id="CHEBI:78494"/>
        <dbReference type="ChEBI" id="CHEBI:133044"/>
        <dbReference type="EC" id="2.3.2.6"/>
    </reaction>
</comment>
<dbReference type="InterPro" id="IPR004616">
    <property type="entry name" value="Leu/Phe-tRNA_Trfase"/>
</dbReference>
<evidence type="ECO:0000256" key="8">
    <source>
        <dbReference type="ARBA" id="ARBA00054043"/>
    </source>
</evidence>
<evidence type="ECO:0000256" key="11">
    <source>
        <dbReference type="ARBA" id="ARBA00074372"/>
    </source>
</evidence>
<dbReference type="PANTHER" id="PTHR30098">
    <property type="entry name" value="LEUCYL/PHENYLALANYL-TRNA--PROTEIN TRANSFERASE"/>
    <property type="match status" value="1"/>
</dbReference>
<evidence type="ECO:0000313" key="16">
    <source>
        <dbReference type="EMBL" id="TWI68923.1"/>
    </source>
</evidence>
<dbReference type="EMBL" id="VLLC01000019">
    <property type="protein sequence ID" value="TWI68923.1"/>
    <property type="molecule type" value="Genomic_DNA"/>
</dbReference>
<name>A0A562RJ09_9BACT</name>
<dbReference type="NCBIfam" id="TIGR00667">
    <property type="entry name" value="aat"/>
    <property type="match status" value="1"/>
</dbReference>
<dbReference type="InterPro" id="IPR042203">
    <property type="entry name" value="Leu/Phe-tRNA_Trfase_C"/>
</dbReference>
<dbReference type="HAMAP" id="MF_00688">
    <property type="entry name" value="Leu_Phe_trans"/>
    <property type="match status" value="1"/>
</dbReference>
<dbReference type="EC" id="2.3.2.6" evidence="10 15"/>
<dbReference type="Proteomes" id="UP000318307">
    <property type="component" value="Unassembled WGS sequence"/>
</dbReference>
<evidence type="ECO:0000256" key="1">
    <source>
        <dbReference type="ARBA" id="ARBA00004496"/>
    </source>
</evidence>
<evidence type="ECO:0000256" key="4">
    <source>
        <dbReference type="ARBA" id="ARBA00023315"/>
    </source>
</evidence>
<keyword evidence="17" id="KW-1185">Reference proteome</keyword>
<reference evidence="16 17" key="1">
    <citation type="submission" date="2019-07" db="EMBL/GenBank/DDBJ databases">
        <title>Genome sequencing of 100 strains of the haloalkaliphilic chemolithoautotrophic sulfur-oxidizing bacterium Thioalkalivibrio.</title>
        <authorList>
            <person name="Muyzer G."/>
        </authorList>
    </citation>
    <scope>NUCLEOTIDE SEQUENCE [LARGE SCALE GENOMIC DNA]</scope>
    <source>
        <strain evidence="16 17">ASO4-4</strain>
    </source>
</reference>
<dbReference type="PANTHER" id="PTHR30098:SF2">
    <property type="entry name" value="LEUCYL_PHENYLALANYL-TRNA--PROTEIN TRANSFERASE"/>
    <property type="match status" value="1"/>
</dbReference>
<comment type="function">
    <text evidence="8 15">Functions in the N-end rule pathway of protein degradation where it conjugates Leu, Phe and, less efficiently, Met from aminoacyl-tRNAs to the N-termini of proteins containing an N-terminal arginine or lysine.</text>
</comment>
<protein>
    <recommendedName>
        <fullName evidence="11 15">Leucyl/phenylalanyl-tRNA--protein transferase</fullName>
        <ecNumber evidence="10 15">2.3.2.6</ecNumber>
    </recommendedName>
    <alternativeName>
        <fullName evidence="12 15">L/F-transferase</fullName>
    </alternativeName>
    <alternativeName>
        <fullName evidence="13 15">Leucyltransferase</fullName>
    </alternativeName>
    <alternativeName>
        <fullName evidence="14 15">Phenyalanyltransferase</fullName>
    </alternativeName>
</protein>
<dbReference type="SUPFAM" id="SSF55729">
    <property type="entry name" value="Acyl-CoA N-acyltransferases (Nat)"/>
    <property type="match status" value="1"/>
</dbReference>
<comment type="catalytic activity">
    <reaction evidence="7 15">
        <text>N-terminal L-lysyl-[protein] + L-leucyl-tRNA(Leu) = N-terminal L-leucyl-L-lysyl-[protein] + tRNA(Leu) + H(+)</text>
        <dbReference type="Rhea" id="RHEA:12340"/>
        <dbReference type="Rhea" id="RHEA-COMP:9613"/>
        <dbReference type="Rhea" id="RHEA-COMP:9622"/>
        <dbReference type="Rhea" id="RHEA-COMP:12670"/>
        <dbReference type="Rhea" id="RHEA-COMP:12671"/>
        <dbReference type="ChEBI" id="CHEBI:15378"/>
        <dbReference type="ChEBI" id="CHEBI:65249"/>
        <dbReference type="ChEBI" id="CHEBI:78442"/>
        <dbReference type="ChEBI" id="CHEBI:78494"/>
        <dbReference type="ChEBI" id="CHEBI:133043"/>
        <dbReference type="EC" id="2.3.2.6"/>
    </reaction>
</comment>
<dbReference type="GO" id="GO:0030163">
    <property type="term" value="P:protein catabolic process"/>
    <property type="evidence" value="ECO:0007669"/>
    <property type="project" value="UniProtKB-UniRule"/>
</dbReference>
<organism evidence="16 17">
    <name type="scientific">Desulfobotulus alkaliphilus</name>
    <dbReference type="NCBI Taxonomy" id="622671"/>
    <lineage>
        <taxon>Bacteria</taxon>
        <taxon>Pseudomonadati</taxon>
        <taxon>Thermodesulfobacteriota</taxon>
        <taxon>Desulfobacteria</taxon>
        <taxon>Desulfobacterales</taxon>
        <taxon>Desulfobacteraceae</taxon>
        <taxon>Desulfobotulus</taxon>
    </lineage>
</organism>
<accession>A0A562RJ09</accession>
<dbReference type="FunFam" id="3.30.70.3550:FF:000001">
    <property type="entry name" value="Leucyl/phenylalanyl-tRNA--protein transferase"/>
    <property type="match status" value="1"/>
</dbReference>
<dbReference type="AlphaFoldDB" id="A0A562RJ09"/>
<evidence type="ECO:0000256" key="14">
    <source>
        <dbReference type="ARBA" id="ARBA00083640"/>
    </source>
</evidence>
<evidence type="ECO:0000256" key="10">
    <source>
        <dbReference type="ARBA" id="ARBA00066767"/>
    </source>
</evidence>
<comment type="subcellular location">
    <subcellularLocation>
        <location evidence="1 15">Cytoplasm</location>
    </subcellularLocation>
</comment>
<keyword evidence="2 15" id="KW-0963">Cytoplasm</keyword>
<evidence type="ECO:0000256" key="9">
    <source>
        <dbReference type="ARBA" id="ARBA00061535"/>
    </source>
</evidence>
<evidence type="ECO:0000256" key="5">
    <source>
        <dbReference type="ARBA" id="ARBA00050607"/>
    </source>
</evidence>
<comment type="similarity">
    <text evidence="9 15">Belongs to the L/F-transferase family.</text>
</comment>